<gene>
    <name evidence="1" type="ORF">MPEBLZ_03239</name>
</gene>
<name>A0A0P8C639_9EURY</name>
<evidence type="ECO:0000313" key="2">
    <source>
        <dbReference type="Proteomes" id="UP000050360"/>
    </source>
</evidence>
<dbReference type="Proteomes" id="UP000050360">
    <property type="component" value="Unassembled WGS sequence"/>
</dbReference>
<organism evidence="1 2">
    <name type="scientific">Candidatus Methanoperedens nitratireducens</name>
    <dbReference type="NCBI Taxonomy" id="1392998"/>
    <lineage>
        <taxon>Archaea</taxon>
        <taxon>Methanobacteriati</taxon>
        <taxon>Methanobacteriota</taxon>
        <taxon>Stenosarchaea group</taxon>
        <taxon>Methanomicrobia</taxon>
        <taxon>Methanosarcinales</taxon>
        <taxon>ANME-2 cluster</taxon>
        <taxon>Candidatus Methanoperedentaceae</taxon>
        <taxon>Candidatus Methanoperedens</taxon>
    </lineage>
</organism>
<comment type="caution">
    <text evidence="1">The sequence shown here is derived from an EMBL/GenBank/DDBJ whole genome shotgun (WGS) entry which is preliminary data.</text>
</comment>
<sequence length="93" mass="10992">MKLERKDFKKQFVDFRFYYFFNNGKIEICIVPCVGGFCVEVYDEKIDQLDKECVNAQGYDLDVFGIRPRSELVWNKAIEIANKFLTAYNVNTE</sequence>
<reference evidence="1 2" key="1">
    <citation type="submission" date="2015-09" db="EMBL/GenBank/DDBJ databases">
        <title>A metagenomics-based metabolic model of nitrate-dependent anaerobic oxidation of methane by Methanoperedens-like archaea.</title>
        <authorList>
            <person name="Arshad A."/>
            <person name="Speth D.R."/>
            <person name="De Graaf R.M."/>
            <person name="Op Den Camp H.J."/>
            <person name="Jetten M.S."/>
            <person name="Welte C.U."/>
        </authorList>
    </citation>
    <scope>NUCLEOTIDE SEQUENCE [LARGE SCALE GENOMIC DNA]</scope>
</reference>
<evidence type="ECO:0000313" key="1">
    <source>
        <dbReference type="EMBL" id="KPQ42189.1"/>
    </source>
</evidence>
<proteinExistence type="predicted"/>
<protein>
    <submittedName>
        <fullName evidence="1">Uncharacterized protein</fullName>
    </submittedName>
</protein>
<dbReference type="AlphaFoldDB" id="A0A0P8C639"/>
<accession>A0A0P8C639</accession>
<dbReference type="EMBL" id="LKCM01000258">
    <property type="protein sequence ID" value="KPQ42189.1"/>
    <property type="molecule type" value="Genomic_DNA"/>
</dbReference>